<reference evidence="1 2" key="1">
    <citation type="submission" date="2022-12" db="EMBL/GenBank/DDBJ databases">
        <title>Chromosome-level genome of Tegillarca granosa.</title>
        <authorList>
            <person name="Kim J."/>
        </authorList>
    </citation>
    <scope>NUCLEOTIDE SEQUENCE [LARGE SCALE GENOMIC DNA]</scope>
    <source>
        <strain evidence="1">Teg-2019</strain>
        <tissue evidence="1">Adductor muscle</tissue>
    </source>
</reference>
<evidence type="ECO:0000313" key="2">
    <source>
        <dbReference type="Proteomes" id="UP001217089"/>
    </source>
</evidence>
<keyword evidence="2" id="KW-1185">Reference proteome</keyword>
<organism evidence="1 2">
    <name type="scientific">Tegillarca granosa</name>
    <name type="common">Malaysian cockle</name>
    <name type="synonym">Anadara granosa</name>
    <dbReference type="NCBI Taxonomy" id="220873"/>
    <lineage>
        <taxon>Eukaryota</taxon>
        <taxon>Metazoa</taxon>
        <taxon>Spiralia</taxon>
        <taxon>Lophotrochozoa</taxon>
        <taxon>Mollusca</taxon>
        <taxon>Bivalvia</taxon>
        <taxon>Autobranchia</taxon>
        <taxon>Pteriomorphia</taxon>
        <taxon>Arcoida</taxon>
        <taxon>Arcoidea</taxon>
        <taxon>Arcidae</taxon>
        <taxon>Tegillarca</taxon>
    </lineage>
</organism>
<protein>
    <recommendedName>
        <fullName evidence="3">DUF4371 domain-containing protein</fullName>
    </recommendedName>
</protein>
<accession>A0ABQ9G085</accession>
<dbReference type="Proteomes" id="UP001217089">
    <property type="component" value="Unassembled WGS sequence"/>
</dbReference>
<comment type="caution">
    <text evidence="1">The sequence shown here is derived from an EMBL/GenBank/DDBJ whole genome shotgun (WGS) entry which is preliminary data.</text>
</comment>
<proteinExistence type="predicted"/>
<feature type="non-terminal residue" evidence="1">
    <location>
        <position position="516"/>
    </location>
</feature>
<dbReference type="SUPFAM" id="SSF53098">
    <property type="entry name" value="Ribonuclease H-like"/>
    <property type="match status" value="1"/>
</dbReference>
<name>A0ABQ9G085_TEGGR</name>
<evidence type="ECO:0000313" key="1">
    <source>
        <dbReference type="EMBL" id="KAJ8321702.1"/>
    </source>
</evidence>
<dbReference type="EMBL" id="JARBDR010000018">
    <property type="protein sequence ID" value="KAJ8321702.1"/>
    <property type="molecule type" value="Genomic_DNA"/>
</dbReference>
<gene>
    <name evidence="1" type="ORF">KUTeg_000173</name>
</gene>
<sequence length="516" mass="58185">MISTIADELRASTSNQLKNVNFISIMIDGATDRSVSENEVVFVRLVEDGTPVNKLVSLCEAELHMLMAIDKSFKSIEFESYRDKIIGFCADGASVNLGQSNGVVAKLREKIPHVIDIHCMAHRLELSVLQIKNKNTLIKKLNDVLHLIWKTYKYSGKSLRELKTIGEELEARIYASAPVKGTRWLPHIDRAIKTFIEGKGDGTVSGLIENASQYGVIHSHMEHLGESSTNADIQGRGKFVSKEMKSLCFVSLVHFMADVFGVLAKMSLKFQKGDIILPTAVLSVRDTCVILEEMKTEPIRESSMLSIFFEALNVQIEHGNSEIKFQGLTLIPDHGISWSSYKNDIQAKFSPILTLIISEIRKRFDNLLGANKDEQAVKVINAFSVFNHDTWQDSNRELIHFGNDLLEILVEHFHFALERAGCDFNLLNSEWRQLKLLVGNEFSRKSYNSVWKTECERGFSAQKRIKSDIRSSLSISRLSDLIFISTEGPEIESFQPESAVSRWMASGKRRPCAKPE</sequence>
<dbReference type="InterPro" id="IPR012337">
    <property type="entry name" value="RNaseH-like_sf"/>
</dbReference>
<dbReference type="PANTHER" id="PTHR46880">
    <property type="entry name" value="RAS-ASSOCIATING DOMAIN-CONTAINING PROTEIN"/>
    <property type="match status" value="1"/>
</dbReference>
<dbReference type="PANTHER" id="PTHR46880:SF5">
    <property type="entry name" value="DUF4371 DOMAIN-CONTAINING PROTEIN"/>
    <property type="match status" value="1"/>
</dbReference>
<evidence type="ECO:0008006" key="3">
    <source>
        <dbReference type="Google" id="ProtNLM"/>
    </source>
</evidence>